<dbReference type="Gene3D" id="3.30.530.20">
    <property type="match status" value="1"/>
</dbReference>
<dbReference type="PANTHER" id="PTHR19308:SF14">
    <property type="entry name" value="START DOMAIN-CONTAINING PROTEIN"/>
    <property type="match status" value="1"/>
</dbReference>
<feature type="domain" description="START" evidence="3">
    <location>
        <begin position="191"/>
        <end position="348"/>
    </location>
</feature>
<dbReference type="GO" id="GO:0008289">
    <property type="term" value="F:lipid binding"/>
    <property type="evidence" value="ECO:0007669"/>
    <property type="project" value="InterPro"/>
</dbReference>
<dbReference type="InterPro" id="IPR002913">
    <property type="entry name" value="START_lipid-bd_dom"/>
</dbReference>
<feature type="transmembrane region" description="Helical" evidence="2">
    <location>
        <begin position="35"/>
        <end position="52"/>
    </location>
</feature>
<dbReference type="AlphaFoldDB" id="A0A507ED15"/>
<evidence type="ECO:0000259" key="3">
    <source>
        <dbReference type="PROSITE" id="PS50848"/>
    </source>
</evidence>
<keyword evidence="2" id="KW-0812">Transmembrane</keyword>
<dbReference type="CDD" id="cd00177">
    <property type="entry name" value="START"/>
    <property type="match status" value="1"/>
</dbReference>
<comment type="caution">
    <text evidence="4">The sequence shown here is derived from an EMBL/GenBank/DDBJ whole genome shotgun (WGS) entry which is preliminary data.</text>
</comment>
<evidence type="ECO:0000313" key="4">
    <source>
        <dbReference type="EMBL" id="TPX60960.1"/>
    </source>
</evidence>
<dbReference type="EMBL" id="QEAQ01000011">
    <property type="protein sequence ID" value="TPX60960.1"/>
    <property type="molecule type" value="Genomic_DNA"/>
</dbReference>
<dbReference type="SUPFAM" id="SSF55961">
    <property type="entry name" value="Bet v1-like"/>
    <property type="match status" value="1"/>
</dbReference>
<gene>
    <name evidence="4" type="ORF">PhCBS80983_g01455</name>
</gene>
<reference evidence="4 5" key="1">
    <citation type="journal article" date="2019" name="Sci. Rep.">
        <title>Comparative genomics of chytrid fungi reveal insights into the obligate biotrophic and pathogenic lifestyle of Synchytrium endobioticum.</title>
        <authorList>
            <person name="van de Vossenberg B.T.L.H."/>
            <person name="Warris S."/>
            <person name="Nguyen H.D.T."/>
            <person name="van Gent-Pelzer M.P.E."/>
            <person name="Joly D.L."/>
            <person name="van de Geest H.C."/>
            <person name="Bonants P.J.M."/>
            <person name="Smith D.S."/>
            <person name="Levesque C.A."/>
            <person name="van der Lee T.A.J."/>
        </authorList>
    </citation>
    <scope>NUCLEOTIDE SEQUENCE [LARGE SCALE GENOMIC DNA]</scope>
    <source>
        <strain evidence="4 5">CBS 809.83</strain>
    </source>
</reference>
<dbReference type="InterPro" id="IPR051213">
    <property type="entry name" value="START_lipid_transfer"/>
</dbReference>
<dbReference type="InterPro" id="IPR023393">
    <property type="entry name" value="START-like_dom_sf"/>
</dbReference>
<organism evidence="4 5">
    <name type="scientific">Powellomyces hirtus</name>
    <dbReference type="NCBI Taxonomy" id="109895"/>
    <lineage>
        <taxon>Eukaryota</taxon>
        <taxon>Fungi</taxon>
        <taxon>Fungi incertae sedis</taxon>
        <taxon>Chytridiomycota</taxon>
        <taxon>Chytridiomycota incertae sedis</taxon>
        <taxon>Chytridiomycetes</taxon>
        <taxon>Spizellomycetales</taxon>
        <taxon>Powellomycetaceae</taxon>
        <taxon>Powellomyces</taxon>
    </lineage>
</organism>
<proteinExistence type="predicted"/>
<name>A0A507ED15_9FUNG</name>
<keyword evidence="5" id="KW-1185">Reference proteome</keyword>
<dbReference type="Pfam" id="PF01852">
    <property type="entry name" value="START"/>
    <property type="match status" value="1"/>
</dbReference>
<protein>
    <recommendedName>
        <fullName evidence="3">START domain-containing protein</fullName>
    </recommendedName>
</protein>
<evidence type="ECO:0000256" key="2">
    <source>
        <dbReference type="SAM" id="Phobius"/>
    </source>
</evidence>
<evidence type="ECO:0000256" key="1">
    <source>
        <dbReference type="SAM" id="MobiDB-lite"/>
    </source>
</evidence>
<sequence>MASAISLVVNGLIVTSAVSIPAAVAFNAQGTLPDLATIFILLFISMVIFRILGVPSLVEGLGTAYEESEQFRAQYYESDIGKQAEGLNLRQLKTTPPLLEEESLSRCDSSEFPQSATSRSDSAIADFADPYISQFPALESEFLALADTVASPSSPPGTKNATWHTVLKQSWAKFSIEIDKRADSDFFFRYVMHMEATPEEAFDLLADIKQRPAWDEMCEEADVVEKVSNRTTVQYFRTKGVWPTKPRAALLVGFSRQLGSSRYLNVTKSIDSHPDFIPQSCDVRMIANLAGQLVEGDPEGRPRMCRVVQVVDGDLGGYIPKSIVNLVTTKAIPVGMKKANMYLRNIQEQRTTSKIITIAEGEADAEGTEFRNSVNDQTFSAAAKQNLIKVEESEPLRPKSRNHTSLTSAIEESGPRRPRSRNHTPPVLEIEGSGPRRPKPRNHTPPTLEIALSLQKPTPASTLPLRGLVQRTEVDRKLLTRPSAVKFILNILRRSQPWVIISFLLAVIMRRKA</sequence>
<dbReference type="PANTHER" id="PTHR19308">
    <property type="entry name" value="PHOSPHATIDYLCHOLINE TRANSFER PROTEIN"/>
    <property type="match status" value="1"/>
</dbReference>
<accession>A0A507ED15</accession>
<feature type="region of interest" description="Disordered" evidence="1">
    <location>
        <begin position="390"/>
        <end position="446"/>
    </location>
</feature>
<keyword evidence="2" id="KW-1133">Transmembrane helix</keyword>
<dbReference type="GO" id="GO:0005737">
    <property type="term" value="C:cytoplasm"/>
    <property type="evidence" value="ECO:0007669"/>
    <property type="project" value="UniProtKB-ARBA"/>
</dbReference>
<dbReference type="Proteomes" id="UP000318582">
    <property type="component" value="Unassembled WGS sequence"/>
</dbReference>
<evidence type="ECO:0000313" key="5">
    <source>
        <dbReference type="Proteomes" id="UP000318582"/>
    </source>
</evidence>
<keyword evidence="2" id="KW-0472">Membrane</keyword>
<dbReference type="PROSITE" id="PS50848">
    <property type="entry name" value="START"/>
    <property type="match status" value="1"/>
</dbReference>